<evidence type="ECO:0000256" key="1">
    <source>
        <dbReference type="ARBA" id="ARBA00009865"/>
    </source>
</evidence>
<keyword evidence="2 4" id="KW-0378">Hydrolase</keyword>
<dbReference type="InterPro" id="IPR006710">
    <property type="entry name" value="Glyco_hydro_43"/>
</dbReference>
<keyword evidence="3 4" id="KW-0326">Glycosidase</keyword>
<comment type="similarity">
    <text evidence="1 4">Belongs to the glycosyl hydrolase 43 family.</text>
</comment>
<evidence type="ECO:0000256" key="2">
    <source>
        <dbReference type="ARBA" id="ARBA00022801"/>
    </source>
</evidence>
<dbReference type="EMBL" id="JASBNA010000003">
    <property type="protein sequence ID" value="KAK7693323.1"/>
    <property type="molecule type" value="Genomic_DNA"/>
</dbReference>
<dbReference type="CDD" id="cd18821">
    <property type="entry name" value="GH43_Pc3Gal43A-like"/>
    <property type="match status" value="1"/>
</dbReference>
<dbReference type="InterPro" id="IPR055240">
    <property type="entry name" value="CBM13-like"/>
</dbReference>
<evidence type="ECO:0000313" key="7">
    <source>
        <dbReference type="EMBL" id="KAK7693323.1"/>
    </source>
</evidence>
<reference evidence="7 8" key="1">
    <citation type="submission" date="2022-09" db="EMBL/GenBank/DDBJ databases">
        <authorList>
            <person name="Palmer J.M."/>
        </authorList>
    </citation>
    <scope>NUCLEOTIDE SEQUENCE [LARGE SCALE GENOMIC DNA]</scope>
    <source>
        <strain evidence="7 8">DSM 7382</strain>
    </source>
</reference>
<dbReference type="GO" id="GO:0005975">
    <property type="term" value="P:carbohydrate metabolic process"/>
    <property type="evidence" value="ECO:0007669"/>
    <property type="project" value="InterPro"/>
</dbReference>
<gene>
    <name evidence="7" type="ORF">QCA50_002891</name>
</gene>
<dbReference type="AlphaFoldDB" id="A0AAW0GJ03"/>
<dbReference type="InterPro" id="IPR023296">
    <property type="entry name" value="Glyco_hydro_beta-prop_sf"/>
</dbReference>
<organism evidence="7 8">
    <name type="scientific">Cerrena zonata</name>
    <dbReference type="NCBI Taxonomy" id="2478898"/>
    <lineage>
        <taxon>Eukaryota</taxon>
        <taxon>Fungi</taxon>
        <taxon>Dikarya</taxon>
        <taxon>Basidiomycota</taxon>
        <taxon>Agaricomycotina</taxon>
        <taxon>Agaricomycetes</taxon>
        <taxon>Polyporales</taxon>
        <taxon>Cerrenaceae</taxon>
        <taxon>Cerrena</taxon>
    </lineage>
</organism>
<dbReference type="PANTHER" id="PTHR22925:SF3">
    <property type="entry name" value="GLYCOSYL HYDROLASE FAMILY PROTEIN 43"/>
    <property type="match status" value="1"/>
</dbReference>
<dbReference type="Gene3D" id="2.60.120.260">
    <property type="entry name" value="Galactose-binding domain-like"/>
    <property type="match status" value="1"/>
</dbReference>
<dbReference type="InterPro" id="IPR005084">
    <property type="entry name" value="CBM6"/>
</dbReference>
<evidence type="ECO:0000256" key="5">
    <source>
        <dbReference type="SAM" id="SignalP"/>
    </source>
</evidence>
<evidence type="ECO:0000259" key="6">
    <source>
        <dbReference type="PROSITE" id="PS51175"/>
    </source>
</evidence>
<dbReference type="InterPro" id="IPR008979">
    <property type="entry name" value="Galactose-bd-like_sf"/>
</dbReference>
<dbReference type="Proteomes" id="UP001385951">
    <property type="component" value="Unassembled WGS sequence"/>
</dbReference>
<feature type="chain" id="PRO_5043609210" description="CBM6 domain-containing protein" evidence="5">
    <location>
        <begin position="20"/>
        <end position="447"/>
    </location>
</feature>
<dbReference type="CDD" id="cd04081">
    <property type="entry name" value="CBM35_galactosidase-like"/>
    <property type="match status" value="1"/>
</dbReference>
<dbReference type="Pfam" id="PF04616">
    <property type="entry name" value="Glyco_hydro_43"/>
    <property type="match status" value="1"/>
</dbReference>
<dbReference type="PROSITE" id="PS51175">
    <property type="entry name" value="CBM6"/>
    <property type="match status" value="1"/>
</dbReference>
<comment type="caution">
    <text evidence="7">The sequence shown here is derived from an EMBL/GenBank/DDBJ whole genome shotgun (WGS) entry which is preliminary data.</text>
</comment>
<accession>A0AAW0GJ03</accession>
<protein>
    <recommendedName>
        <fullName evidence="6">CBM6 domain-containing protein</fullName>
    </recommendedName>
</protein>
<dbReference type="SUPFAM" id="SSF75005">
    <property type="entry name" value="Arabinanase/levansucrase/invertase"/>
    <property type="match status" value="1"/>
</dbReference>
<dbReference type="GO" id="GO:0030246">
    <property type="term" value="F:carbohydrate binding"/>
    <property type="evidence" value="ECO:0007669"/>
    <property type="project" value="InterPro"/>
</dbReference>
<dbReference type="PANTHER" id="PTHR22925">
    <property type="entry name" value="GLYCOSYL HYDROLASE 43 FAMILY MEMBER"/>
    <property type="match status" value="1"/>
</dbReference>
<feature type="signal peptide" evidence="5">
    <location>
        <begin position="1"/>
        <end position="19"/>
    </location>
</feature>
<dbReference type="GO" id="GO:0004553">
    <property type="term" value="F:hydrolase activity, hydrolyzing O-glycosyl compounds"/>
    <property type="evidence" value="ECO:0007669"/>
    <property type="project" value="InterPro"/>
</dbReference>
<keyword evidence="5" id="KW-0732">Signal</keyword>
<dbReference type="Pfam" id="PF22704">
    <property type="entry name" value="CBM13-like"/>
    <property type="match status" value="1"/>
</dbReference>
<evidence type="ECO:0000313" key="8">
    <source>
        <dbReference type="Proteomes" id="UP001385951"/>
    </source>
</evidence>
<feature type="domain" description="CBM6" evidence="6">
    <location>
        <begin position="325"/>
        <end position="447"/>
    </location>
</feature>
<keyword evidence="8" id="KW-1185">Reference proteome</keyword>
<sequence>MTALLLLASLATLLVFASAQNVIVAGATWTDTSGTVIQAHGAGIFKVGSTFYWVGEDKAHNSALFKAVSCYTSNDLVNWARQSDALTPQAGTNISTNNIVERPKVIFNKKNSEYVMWFHSDTSNYGAAMVGVATAKSPCGPYSYRGSFKPLGADSRDMGLFVDDDSASTAYLLYASDNNQNFKISVLDADYYNVVSQTSVLSASTLESPGIVKHSGKYFLIASHTSGWAPNPNKYFSASSLAGPWSSQADIAPAATRTWFSQNAYNLLLGSNAIYMGDRWRPSLLGSSRYIWYPLDFSSGNPSLVHADVWSVNVQAGTYSVASGTSYEAEAGTLSGSSQLLTSSGFSGGTAVGWLGNGGTVTINNIQSNGGAHWVALYYANGDSSWRNVTVSVNGGPSTSVDQPDSGGGNVVISVPVQVNFISGANSITFAAGQSNYAADLDKIIVY</sequence>
<evidence type="ECO:0000256" key="3">
    <source>
        <dbReference type="ARBA" id="ARBA00023295"/>
    </source>
</evidence>
<evidence type="ECO:0000256" key="4">
    <source>
        <dbReference type="RuleBase" id="RU361187"/>
    </source>
</evidence>
<dbReference type="Gene3D" id="2.115.10.20">
    <property type="entry name" value="Glycosyl hydrolase domain, family 43"/>
    <property type="match status" value="1"/>
</dbReference>
<proteinExistence type="inferred from homology"/>
<dbReference type="SUPFAM" id="SSF49785">
    <property type="entry name" value="Galactose-binding domain-like"/>
    <property type="match status" value="1"/>
</dbReference>
<name>A0AAW0GJ03_9APHY</name>